<dbReference type="Pfam" id="PF03929">
    <property type="entry name" value="PepSY_TM"/>
    <property type="match status" value="1"/>
</dbReference>
<reference evidence="2 3" key="1">
    <citation type="journal article" date="2014" name="Int. J. Syst. Evol. Microbiol.">
        <title>Complete genome sequence of Corynebacterium casei LMG S-19264T (=DSM 44701T), isolated from a smear-ripened cheese.</title>
        <authorList>
            <consortium name="US DOE Joint Genome Institute (JGI-PGF)"/>
            <person name="Walter F."/>
            <person name="Albersmeier A."/>
            <person name="Kalinowski J."/>
            <person name="Ruckert C."/>
        </authorList>
    </citation>
    <scope>NUCLEOTIDE SEQUENCE [LARGE SCALE GENOMIC DNA]</scope>
    <source>
        <strain evidence="2 3">CGMCC 4.7206</strain>
    </source>
</reference>
<dbReference type="AlphaFoldDB" id="A0A917K903"/>
<protein>
    <submittedName>
        <fullName evidence="2">Peptidase</fullName>
    </submittedName>
</protein>
<feature type="transmembrane region" description="Helical" evidence="1">
    <location>
        <begin position="168"/>
        <end position="189"/>
    </location>
</feature>
<dbReference type="Proteomes" id="UP000597989">
    <property type="component" value="Unassembled WGS sequence"/>
</dbReference>
<keyword evidence="1" id="KW-0472">Membrane</keyword>
<dbReference type="PANTHER" id="PTHR34219">
    <property type="entry name" value="IRON-REGULATED INNER MEMBRANE PROTEIN-RELATED"/>
    <property type="match status" value="1"/>
</dbReference>
<feature type="transmembrane region" description="Helical" evidence="1">
    <location>
        <begin position="405"/>
        <end position="433"/>
    </location>
</feature>
<feature type="transmembrane region" description="Helical" evidence="1">
    <location>
        <begin position="219"/>
        <end position="240"/>
    </location>
</feature>
<gene>
    <name evidence="2" type="ORF">GCM10011581_44420</name>
</gene>
<dbReference type="RefSeq" id="WP_188990785.1">
    <property type="nucleotide sequence ID" value="NZ_BMMT01000019.1"/>
</dbReference>
<dbReference type="InterPro" id="IPR005625">
    <property type="entry name" value="PepSY-ass_TM"/>
</dbReference>
<keyword evidence="1" id="KW-1133">Transmembrane helix</keyword>
<evidence type="ECO:0000313" key="2">
    <source>
        <dbReference type="EMBL" id="GGJ02366.1"/>
    </source>
</evidence>
<keyword evidence="1" id="KW-0812">Transmembrane</keyword>
<comment type="caution">
    <text evidence="2">The sequence shown here is derived from an EMBL/GenBank/DDBJ whole genome shotgun (WGS) entry which is preliminary data.</text>
</comment>
<evidence type="ECO:0000256" key="1">
    <source>
        <dbReference type="SAM" id="Phobius"/>
    </source>
</evidence>
<evidence type="ECO:0000313" key="3">
    <source>
        <dbReference type="Proteomes" id="UP000597989"/>
    </source>
</evidence>
<accession>A0A917K903</accession>
<feature type="transmembrane region" description="Helical" evidence="1">
    <location>
        <begin position="33"/>
        <end position="55"/>
    </location>
</feature>
<name>A0A917K903_9PSEU</name>
<proteinExistence type="predicted"/>
<sequence length="448" mass="48701">MTIKQTGAETASPQRESEQWWPALRPLVLRLHFYAGIFVGPFLALAALTGLLYAFTPQLEQALYDRELHVPAGPVSHPLSVQVDAARAALPGAEVKSVRPAPSPTDTTQVVFTAADLPDSYYRTAFVDPHTAEVRGVLETYGSSQALPLRTWIDQLHRGLHLGEPGRIYSELAASWLWVVVLGGILLWIRRRRPSRRALLVPLLRGSGRRRVLSWHGAVGLWAALGFLFLSATGLTWSAYAGERVASLRSALSWETPSVATGLPHPAAGDIGIDRVLRIATAHGLTGPVEITPPDGGATAYQVQQIQRRWPTQQDSIAVDPGTGQVTDVVRFADYPLAAKLTRWGIDAHMGLLFGWVNQLVLAGLAVALLALVLWGYRMWWLRRPTRRFGAPPERGAWRRVPGRVLAPIILAAGFVGGALPLLGASLVLFLLVDVALGAHARRRTSGA</sequence>
<feature type="transmembrane region" description="Helical" evidence="1">
    <location>
        <begin position="353"/>
        <end position="377"/>
    </location>
</feature>
<dbReference type="EMBL" id="BMMT01000019">
    <property type="protein sequence ID" value="GGJ02366.1"/>
    <property type="molecule type" value="Genomic_DNA"/>
</dbReference>
<dbReference type="PANTHER" id="PTHR34219:SF1">
    <property type="entry name" value="PEPSY DOMAIN-CONTAINING PROTEIN"/>
    <property type="match status" value="1"/>
</dbReference>
<organism evidence="2 3">
    <name type="scientific">Saccharopolyspora thermophila</name>
    <dbReference type="NCBI Taxonomy" id="89367"/>
    <lineage>
        <taxon>Bacteria</taxon>
        <taxon>Bacillati</taxon>
        <taxon>Actinomycetota</taxon>
        <taxon>Actinomycetes</taxon>
        <taxon>Pseudonocardiales</taxon>
        <taxon>Pseudonocardiaceae</taxon>
        <taxon>Saccharopolyspora</taxon>
    </lineage>
</organism>